<proteinExistence type="inferred from homology"/>
<feature type="transmembrane region" description="Helical" evidence="7">
    <location>
        <begin position="82"/>
        <end position="102"/>
    </location>
</feature>
<accession>A0A3B1E8A7</accession>
<evidence type="ECO:0000256" key="5">
    <source>
        <dbReference type="ARBA" id="ARBA00022989"/>
    </source>
</evidence>
<dbReference type="EMBL" id="UOGL01000502">
    <property type="protein sequence ID" value="VAX40997.1"/>
    <property type="molecule type" value="Genomic_DNA"/>
</dbReference>
<dbReference type="PANTHER" id="PTHR43044:SF2">
    <property type="entry name" value="POLYSULPHIDE REDUCTASE NRFD"/>
    <property type="match status" value="1"/>
</dbReference>
<dbReference type="PANTHER" id="PTHR43044">
    <property type="match status" value="1"/>
</dbReference>
<dbReference type="GO" id="GO:0005886">
    <property type="term" value="C:plasma membrane"/>
    <property type="evidence" value="ECO:0007669"/>
    <property type="project" value="UniProtKB-SubCell"/>
</dbReference>
<feature type="transmembrane region" description="Helical" evidence="7">
    <location>
        <begin position="222"/>
        <end position="241"/>
    </location>
</feature>
<dbReference type="Pfam" id="PF03916">
    <property type="entry name" value="NrfD"/>
    <property type="match status" value="1"/>
</dbReference>
<feature type="transmembrane region" description="Helical" evidence="7">
    <location>
        <begin position="261"/>
        <end position="281"/>
    </location>
</feature>
<feature type="transmembrane region" description="Helical" evidence="7">
    <location>
        <begin position="160"/>
        <end position="182"/>
    </location>
</feature>
<evidence type="ECO:0000256" key="3">
    <source>
        <dbReference type="ARBA" id="ARBA00022475"/>
    </source>
</evidence>
<dbReference type="AlphaFoldDB" id="A0A3B1E8A7"/>
<keyword evidence="3" id="KW-1003">Cell membrane</keyword>
<evidence type="ECO:0000256" key="2">
    <source>
        <dbReference type="ARBA" id="ARBA00008929"/>
    </source>
</evidence>
<evidence type="ECO:0000313" key="8">
    <source>
        <dbReference type="EMBL" id="VAX40997.1"/>
    </source>
</evidence>
<evidence type="ECO:0000256" key="1">
    <source>
        <dbReference type="ARBA" id="ARBA00004651"/>
    </source>
</evidence>
<evidence type="ECO:0000256" key="4">
    <source>
        <dbReference type="ARBA" id="ARBA00022692"/>
    </source>
</evidence>
<feature type="transmembrane region" description="Helical" evidence="7">
    <location>
        <begin position="114"/>
        <end position="140"/>
    </location>
</feature>
<keyword evidence="4 7" id="KW-0812">Transmembrane</keyword>
<evidence type="ECO:0000256" key="6">
    <source>
        <dbReference type="ARBA" id="ARBA00023136"/>
    </source>
</evidence>
<reference evidence="8" key="1">
    <citation type="submission" date="2018-06" db="EMBL/GenBank/DDBJ databases">
        <authorList>
            <person name="Zhirakovskaya E."/>
        </authorList>
    </citation>
    <scope>NUCLEOTIDE SEQUENCE</scope>
</reference>
<keyword evidence="5 7" id="KW-1133">Transmembrane helix</keyword>
<comment type="similarity">
    <text evidence="2">Belongs to the NrfD family.</text>
</comment>
<protein>
    <submittedName>
        <fullName evidence="8">Molybdopterin oxidoreductase</fullName>
    </submittedName>
</protein>
<feature type="transmembrane region" description="Helical" evidence="7">
    <location>
        <begin position="409"/>
        <end position="430"/>
    </location>
</feature>
<keyword evidence="6 7" id="KW-0472">Membrane</keyword>
<feature type="transmembrane region" description="Helical" evidence="7">
    <location>
        <begin position="343"/>
        <end position="361"/>
    </location>
</feature>
<gene>
    <name evidence="8" type="ORF">MNBD_PLANCTO02-2883</name>
</gene>
<dbReference type="InterPro" id="IPR005614">
    <property type="entry name" value="NrfD-like"/>
</dbReference>
<organism evidence="8">
    <name type="scientific">hydrothermal vent metagenome</name>
    <dbReference type="NCBI Taxonomy" id="652676"/>
    <lineage>
        <taxon>unclassified sequences</taxon>
        <taxon>metagenomes</taxon>
        <taxon>ecological metagenomes</taxon>
    </lineage>
</organism>
<name>A0A3B1E8A7_9ZZZZ</name>
<feature type="transmembrane region" description="Helical" evidence="7">
    <location>
        <begin position="368"/>
        <end position="389"/>
    </location>
</feature>
<feature type="transmembrane region" description="Helical" evidence="7">
    <location>
        <begin position="302"/>
        <end position="323"/>
    </location>
</feature>
<feature type="transmembrane region" description="Helical" evidence="7">
    <location>
        <begin position="37"/>
        <end position="62"/>
    </location>
</feature>
<comment type="subcellular location">
    <subcellularLocation>
        <location evidence="1">Cell membrane</location>
        <topology evidence="1">Multi-pass membrane protein</topology>
    </subcellularLocation>
</comment>
<sequence>MQTDYESIRPPLVQGNKSLEEITNDICAPTERKPNGLWWCAFLTANVLLLVGVVAVTYQIMFGIGTWGLNKTVGWAFDITNFVFWVGIGHAGTLISAVLFLFRQKWRTAVNRSAEAMTLFAVMCAGIFPLIHMGRPWLAYWMMPYPNTRGPLWVNFKSPLLWDVFAISTYLLISAIFWYVGLIPDLATMRDRSKPGLKKKLTSFFCLGWNGSSRTWHRYETVYLLLAGLATPLVFSVHTIVSMDFATAVIPGWHTTIFPPYFVAGAIFSGLAMVLTLMLIARKVVHLEDYLTVNHIEKMCKLMLSMGCIVGLAYSTEFFTAAYSGNPYEQFVFLNRAGGPFSWAYWTMVSCNVLTPQLLWFRSVRRCLPAVFVITIFINIGMWFERFVIIVTSLHRDFLPSSWASYSPSLIEIATFIGSFGLFFSCFLLFCRLLPMLAIAEVKGVLDHQSTKKTEVTPEGEAA</sequence>
<evidence type="ECO:0000256" key="7">
    <source>
        <dbReference type="SAM" id="Phobius"/>
    </source>
</evidence>